<dbReference type="Proteomes" id="UP000694621">
    <property type="component" value="Unplaced"/>
</dbReference>
<sequence length="363" mass="41130">MEKMKESYIHCVLLLLLLHLLQLSGGEVNSITAYFIGIQGLNLPDYMERIAVNDVTMFYYDSSMKDEVSCPDWLNTSSGKQHWMDINLISLHNKHSMATALKSAILQFNQTASSSDVNIYQGYGRCSVYPNGTLKALLTHAFNGKDFLTFDVDRKSYIASVPQAVIYKRQREANPVWLEIMASFYKKTCFERLKMFLQHASVHITKKVPEVHLFKSFKSGSSVLACHVTGFYPKEVQVEWIGAGLQPVDGEVIEVLPNGDGTYQTRRSVIRPEENPEKHSYSCVVQHSSIAGNITKTWVAEEHSLLAVWISLVCILVIIGTGLVLRKFCRCGQRGQFPILVLYAKTDFSFYLHIKIDVLLKFL</sequence>
<keyword evidence="3" id="KW-1133">Transmembrane helix</keyword>
<dbReference type="SUPFAM" id="SSF54452">
    <property type="entry name" value="MHC antigen-recognition domain"/>
    <property type="match status" value="1"/>
</dbReference>
<evidence type="ECO:0000256" key="3">
    <source>
        <dbReference type="SAM" id="Phobius"/>
    </source>
</evidence>
<name>A0A8B9KTG4_ASTMX</name>
<dbReference type="InterPro" id="IPR011161">
    <property type="entry name" value="MHC_I-like_Ag-recog"/>
</dbReference>
<proteinExistence type="predicted"/>
<dbReference type="Pfam" id="PF07654">
    <property type="entry name" value="C1-set"/>
    <property type="match status" value="1"/>
</dbReference>
<dbReference type="PROSITE" id="PS00290">
    <property type="entry name" value="IG_MHC"/>
    <property type="match status" value="1"/>
</dbReference>
<dbReference type="PROSITE" id="PS50835">
    <property type="entry name" value="IG_LIKE"/>
    <property type="match status" value="1"/>
</dbReference>
<evidence type="ECO:0000256" key="2">
    <source>
        <dbReference type="ARBA" id="ARBA00023319"/>
    </source>
</evidence>
<organism evidence="6 7">
    <name type="scientific">Astyanax mexicanus</name>
    <name type="common">Blind cave fish</name>
    <name type="synonym">Astyanax fasciatus mexicanus</name>
    <dbReference type="NCBI Taxonomy" id="7994"/>
    <lineage>
        <taxon>Eukaryota</taxon>
        <taxon>Metazoa</taxon>
        <taxon>Chordata</taxon>
        <taxon>Craniata</taxon>
        <taxon>Vertebrata</taxon>
        <taxon>Euteleostomi</taxon>
        <taxon>Actinopterygii</taxon>
        <taxon>Neopterygii</taxon>
        <taxon>Teleostei</taxon>
        <taxon>Ostariophysi</taxon>
        <taxon>Characiformes</taxon>
        <taxon>Characoidei</taxon>
        <taxon>Acestrorhamphidae</taxon>
        <taxon>Acestrorhamphinae</taxon>
        <taxon>Astyanax</taxon>
    </lineage>
</organism>
<dbReference type="SUPFAM" id="SSF48726">
    <property type="entry name" value="Immunoglobulin"/>
    <property type="match status" value="1"/>
</dbReference>
<evidence type="ECO:0000256" key="1">
    <source>
        <dbReference type="ARBA" id="ARBA00023180"/>
    </source>
</evidence>
<dbReference type="Pfam" id="PF00129">
    <property type="entry name" value="MHC_I"/>
    <property type="match status" value="1"/>
</dbReference>
<dbReference type="GO" id="GO:0005615">
    <property type="term" value="C:extracellular space"/>
    <property type="evidence" value="ECO:0007669"/>
    <property type="project" value="TreeGrafter"/>
</dbReference>
<dbReference type="Ensembl" id="ENSAMXT00005043466.1">
    <property type="protein sequence ID" value="ENSAMXP00005039915.1"/>
    <property type="gene ID" value="ENSAMXG00005018791.1"/>
</dbReference>
<evidence type="ECO:0000313" key="7">
    <source>
        <dbReference type="Proteomes" id="UP000694621"/>
    </source>
</evidence>
<feature type="signal peptide" evidence="4">
    <location>
        <begin position="1"/>
        <end position="26"/>
    </location>
</feature>
<evidence type="ECO:0000259" key="5">
    <source>
        <dbReference type="PROSITE" id="PS50835"/>
    </source>
</evidence>
<keyword evidence="2" id="KW-0393">Immunoglobulin domain</keyword>
<dbReference type="InterPro" id="IPR003006">
    <property type="entry name" value="Ig/MHC_CS"/>
</dbReference>
<dbReference type="Gene3D" id="3.30.500.10">
    <property type="entry name" value="MHC class I-like antigen recognition-like"/>
    <property type="match status" value="1"/>
</dbReference>
<reference evidence="6" key="1">
    <citation type="submission" date="2025-08" db="UniProtKB">
        <authorList>
            <consortium name="Ensembl"/>
        </authorList>
    </citation>
    <scope>IDENTIFICATION</scope>
</reference>
<evidence type="ECO:0000256" key="4">
    <source>
        <dbReference type="SAM" id="SignalP"/>
    </source>
</evidence>
<dbReference type="PANTHER" id="PTHR16675">
    <property type="entry name" value="MHC CLASS I-RELATED"/>
    <property type="match status" value="1"/>
</dbReference>
<keyword evidence="1" id="KW-0325">Glycoprotein</keyword>
<dbReference type="PANTHER" id="PTHR16675:SF235">
    <property type="entry name" value="SHKT DOMAIN-CONTAINING PROTEIN"/>
    <property type="match status" value="1"/>
</dbReference>
<feature type="chain" id="PRO_5034844323" description="Ig-like domain-containing protein" evidence="4">
    <location>
        <begin position="27"/>
        <end position="363"/>
    </location>
</feature>
<feature type="domain" description="Ig-like" evidence="5">
    <location>
        <begin position="209"/>
        <end position="295"/>
    </location>
</feature>
<keyword evidence="4" id="KW-0732">Signal</keyword>
<dbReference type="SMART" id="SM00407">
    <property type="entry name" value="IGc1"/>
    <property type="match status" value="1"/>
</dbReference>
<dbReference type="InterPro" id="IPR007110">
    <property type="entry name" value="Ig-like_dom"/>
</dbReference>
<keyword evidence="3" id="KW-0812">Transmembrane</keyword>
<dbReference type="InterPro" id="IPR011162">
    <property type="entry name" value="MHC_I/II-like_Ag-recog"/>
</dbReference>
<dbReference type="InterPro" id="IPR037055">
    <property type="entry name" value="MHC_I-like_Ag-recog_sf"/>
</dbReference>
<keyword evidence="3" id="KW-0472">Membrane</keyword>
<dbReference type="Gene3D" id="2.60.40.10">
    <property type="entry name" value="Immunoglobulins"/>
    <property type="match status" value="1"/>
</dbReference>
<evidence type="ECO:0000313" key="6">
    <source>
        <dbReference type="Ensembl" id="ENSAMXP00005039915.1"/>
    </source>
</evidence>
<dbReference type="InterPro" id="IPR050208">
    <property type="entry name" value="MHC_class-I_related"/>
</dbReference>
<dbReference type="InterPro" id="IPR036179">
    <property type="entry name" value="Ig-like_dom_sf"/>
</dbReference>
<feature type="transmembrane region" description="Helical" evidence="3">
    <location>
        <begin position="306"/>
        <end position="325"/>
    </location>
</feature>
<dbReference type="GO" id="GO:0009897">
    <property type="term" value="C:external side of plasma membrane"/>
    <property type="evidence" value="ECO:0007669"/>
    <property type="project" value="TreeGrafter"/>
</dbReference>
<dbReference type="InterPro" id="IPR003597">
    <property type="entry name" value="Ig_C1-set"/>
</dbReference>
<accession>A0A8B9KTG4</accession>
<protein>
    <recommendedName>
        <fullName evidence="5">Ig-like domain-containing protein</fullName>
    </recommendedName>
</protein>
<dbReference type="GO" id="GO:0006955">
    <property type="term" value="P:immune response"/>
    <property type="evidence" value="ECO:0007669"/>
    <property type="project" value="TreeGrafter"/>
</dbReference>
<dbReference type="AlphaFoldDB" id="A0A8B9KTG4"/>
<dbReference type="InterPro" id="IPR013783">
    <property type="entry name" value="Ig-like_fold"/>
</dbReference>